<reference evidence="1" key="1">
    <citation type="journal article" date="2015" name="Proc. Natl. Acad. Sci. U.S.A.">
        <title>Networks of energetic and metabolic interactions define dynamics in microbial communities.</title>
        <authorList>
            <person name="Embree M."/>
            <person name="Liu J.K."/>
            <person name="Al-Bassam M.M."/>
            <person name="Zengler K."/>
        </authorList>
    </citation>
    <scope>NUCLEOTIDE SEQUENCE</scope>
</reference>
<protein>
    <submittedName>
        <fullName evidence="1">Uncharacterized protein</fullName>
    </submittedName>
</protein>
<sequence>MKVCPNVTDQVKTTDPGHFVIRNDKVDRRIFQNLQGIHNIRGRKDTIAFRLEITLKNVYSGGRVIHN</sequence>
<proteinExistence type="predicted"/>
<dbReference type="EMBL" id="LNQE01001018">
    <property type="protein sequence ID" value="KUG21824.1"/>
    <property type="molecule type" value="Genomic_DNA"/>
</dbReference>
<dbReference type="AlphaFoldDB" id="A0A0W8FLQ2"/>
<organism evidence="1">
    <name type="scientific">hydrocarbon metagenome</name>
    <dbReference type="NCBI Taxonomy" id="938273"/>
    <lineage>
        <taxon>unclassified sequences</taxon>
        <taxon>metagenomes</taxon>
        <taxon>ecological metagenomes</taxon>
    </lineage>
</organism>
<evidence type="ECO:0000313" key="1">
    <source>
        <dbReference type="EMBL" id="KUG21824.1"/>
    </source>
</evidence>
<name>A0A0W8FLQ2_9ZZZZ</name>
<gene>
    <name evidence="1" type="ORF">ASZ90_008421</name>
</gene>
<accession>A0A0W8FLQ2</accession>
<comment type="caution">
    <text evidence="1">The sequence shown here is derived from an EMBL/GenBank/DDBJ whole genome shotgun (WGS) entry which is preliminary data.</text>
</comment>